<protein>
    <submittedName>
        <fullName evidence="1">Uncharacterized protein</fullName>
    </submittedName>
</protein>
<evidence type="ECO:0000313" key="1">
    <source>
        <dbReference type="EMBL" id="GAX75597.1"/>
    </source>
</evidence>
<keyword evidence="2" id="KW-1185">Reference proteome</keyword>
<dbReference type="AlphaFoldDB" id="A0A250WXN6"/>
<name>A0A250WXN6_9CHLO</name>
<evidence type="ECO:0000313" key="2">
    <source>
        <dbReference type="Proteomes" id="UP000232323"/>
    </source>
</evidence>
<dbReference type="Proteomes" id="UP000232323">
    <property type="component" value="Unassembled WGS sequence"/>
</dbReference>
<gene>
    <name evidence="1" type="ORF">CEUSTIGMA_g3041.t1</name>
</gene>
<sequence>MLATQLVGCGNGPAKTCPHPVIVTQECCLESRRLVETVPTGSSGYGMMMEQGSATKIIQVMRHIYIVKSYAVPYRIKVTRNAAVLAVEELILQRRQCTQLVLSSCSISFLESLSLECYVLDKPCVSHNIWYTTAESNDVA</sequence>
<accession>A0A250WXN6</accession>
<reference evidence="1 2" key="1">
    <citation type="submission" date="2017-08" db="EMBL/GenBank/DDBJ databases">
        <title>Acidophilic green algal genome provides insights into adaptation to an acidic environment.</title>
        <authorList>
            <person name="Hirooka S."/>
            <person name="Hirose Y."/>
            <person name="Kanesaki Y."/>
            <person name="Higuchi S."/>
            <person name="Fujiwara T."/>
            <person name="Onuma R."/>
            <person name="Era A."/>
            <person name="Ohbayashi R."/>
            <person name="Uzuka A."/>
            <person name="Nozaki H."/>
            <person name="Yoshikawa H."/>
            <person name="Miyagishima S.Y."/>
        </authorList>
    </citation>
    <scope>NUCLEOTIDE SEQUENCE [LARGE SCALE GENOMIC DNA]</scope>
    <source>
        <strain evidence="1 2">NIES-2499</strain>
    </source>
</reference>
<organism evidence="1 2">
    <name type="scientific">Chlamydomonas eustigma</name>
    <dbReference type="NCBI Taxonomy" id="1157962"/>
    <lineage>
        <taxon>Eukaryota</taxon>
        <taxon>Viridiplantae</taxon>
        <taxon>Chlorophyta</taxon>
        <taxon>core chlorophytes</taxon>
        <taxon>Chlorophyceae</taxon>
        <taxon>CS clade</taxon>
        <taxon>Chlamydomonadales</taxon>
        <taxon>Chlamydomonadaceae</taxon>
        <taxon>Chlamydomonas</taxon>
    </lineage>
</organism>
<comment type="caution">
    <text evidence="1">The sequence shown here is derived from an EMBL/GenBank/DDBJ whole genome shotgun (WGS) entry which is preliminary data.</text>
</comment>
<proteinExistence type="predicted"/>
<dbReference type="EMBL" id="BEGY01000013">
    <property type="protein sequence ID" value="GAX75597.1"/>
    <property type="molecule type" value="Genomic_DNA"/>
</dbReference>